<dbReference type="GeneID" id="101660389"/>
<gene>
    <name evidence="3" type="primary">LOC101660389</name>
</gene>
<dbReference type="Proteomes" id="UP000694863">
    <property type="component" value="Unplaced"/>
</dbReference>
<dbReference type="InterPro" id="IPR052212">
    <property type="entry name" value="PH-like_domain"/>
</dbReference>
<accession>A0ABM0ZSB1</accession>
<protein>
    <submittedName>
        <fullName evidence="3">Pleckstrin homology-like domain family B member 1</fullName>
    </submittedName>
</protein>
<evidence type="ECO:0000313" key="2">
    <source>
        <dbReference type="Proteomes" id="UP000694863"/>
    </source>
</evidence>
<name>A0ABM0ZSB1_ECHTE</name>
<dbReference type="PANTHER" id="PTHR12156">
    <property type="entry name" value="PLECKSTRIN HOMOLOGY-LIKE DOMAIN, FAMILY B, MEMBER 3"/>
    <property type="match status" value="1"/>
</dbReference>
<sequence>MGTPSRSDQGSLPPPAAESDAEAQHLEATSPRGSSGEPREPKPPRVQPELPSGQGAERQAEEEEEVEGSSTESSRDAEQRRLRQERDRVDSLRQRLREAQGQLDSQPEGQREQLLQRVQEVRDQLEAAQRAYEDLEFQQLEQESRREEEDRDSPGARALDPKVQELQASVAQHRVSRTRSPPSPSTPHSASVPLSVLVACLCHVPLDRIEYLLRARHRLKPGGIVVTPWILLRKVGSSKPPVAPWEKEQGFLLL</sequence>
<reference evidence="3" key="1">
    <citation type="submission" date="2025-08" db="UniProtKB">
        <authorList>
            <consortium name="RefSeq"/>
        </authorList>
    </citation>
    <scope>IDENTIFICATION</scope>
</reference>
<feature type="compositionally biased region" description="Polar residues" evidence="1">
    <location>
        <begin position="1"/>
        <end position="10"/>
    </location>
</feature>
<evidence type="ECO:0000256" key="1">
    <source>
        <dbReference type="SAM" id="MobiDB-lite"/>
    </source>
</evidence>
<feature type="region of interest" description="Disordered" evidence="1">
    <location>
        <begin position="1"/>
        <end position="117"/>
    </location>
</feature>
<organism evidence="2 3">
    <name type="scientific">Echinops telfairi</name>
    <name type="common">Lesser hedgehog tenrec</name>
    <dbReference type="NCBI Taxonomy" id="9371"/>
    <lineage>
        <taxon>Eukaryota</taxon>
        <taxon>Metazoa</taxon>
        <taxon>Chordata</taxon>
        <taxon>Craniata</taxon>
        <taxon>Vertebrata</taxon>
        <taxon>Euteleostomi</taxon>
        <taxon>Mammalia</taxon>
        <taxon>Eutheria</taxon>
        <taxon>Afrotheria</taxon>
        <taxon>Tenrecidae</taxon>
        <taxon>Tenrecinae</taxon>
        <taxon>Echinops</taxon>
    </lineage>
</organism>
<feature type="compositionally biased region" description="Basic and acidic residues" evidence="1">
    <location>
        <begin position="73"/>
        <end position="98"/>
    </location>
</feature>
<feature type="region of interest" description="Disordered" evidence="1">
    <location>
        <begin position="136"/>
        <end position="190"/>
    </location>
</feature>
<proteinExistence type="predicted"/>
<dbReference type="RefSeq" id="XP_012862053.2">
    <property type="nucleotide sequence ID" value="XM_013006599.2"/>
</dbReference>
<evidence type="ECO:0000313" key="3">
    <source>
        <dbReference type="RefSeq" id="XP_012862053.2"/>
    </source>
</evidence>
<keyword evidence="2" id="KW-1185">Reference proteome</keyword>
<dbReference type="PANTHER" id="PTHR12156:SF22">
    <property type="entry name" value="PLECKSTRIN HOMOLOGY-LIKE DOMAIN FAMILY B MEMBER 3"/>
    <property type="match status" value="1"/>
</dbReference>
<feature type="compositionally biased region" description="Basic and acidic residues" evidence="1">
    <location>
        <begin position="142"/>
        <end position="163"/>
    </location>
</feature>